<dbReference type="PROSITE" id="PS51257">
    <property type="entry name" value="PROKAR_LIPOPROTEIN"/>
    <property type="match status" value="1"/>
</dbReference>
<dbReference type="Gene3D" id="3.40.50.880">
    <property type="match status" value="1"/>
</dbReference>
<reference evidence="2" key="1">
    <citation type="submission" date="2019-11" db="EMBL/GenBank/DDBJ databases">
        <title>Microbial mats filling the niche in hypersaline microbial mats.</title>
        <authorList>
            <person name="Wong H.L."/>
            <person name="Macleod F.I."/>
            <person name="White R.A. III"/>
            <person name="Burns B.P."/>
        </authorList>
    </citation>
    <scope>NUCLEOTIDE SEQUENCE</scope>
    <source>
        <strain evidence="2">Bin_327</strain>
    </source>
</reference>
<organism evidence="2 3">
    <name type="scientific">candidate division WOR-3 bacterium</name>
    <dbReference type="NCBI Taxonomy" id="2052148"/>
    <lineage>
        <taxon>Bacteria</taxon>
        <taxon>Bacteria division WOR-3</taxon>
    </lineage>
</organism>
<dbReference type="InterPro" id="IPR050325">
    <property type="entry name" value="Prot/Nucl_acid_deglycase"/>
</dbReference>
<dbReference type="CDD" id="cd03135">
    <property type="entry name" value="GATase1_DJ-1"/>
    <property type="match status" value="1"/>
</dbReference>
<dbReference type="PANTHER" id="PTHR48094">
    <property type="entry name" value="PROTEIN/NUCLEIC ACID DEGLYCASE DJ-1-RELATED"/>
    <property type="match status" value="1"/>
</dbReference>
<name>A0A9D5QDD0_UNCW3</name>
<protein>
    <recommendedName>
        <fullName evidence="1">DJ-1/PfpI domain-containing protein</fullName>
    </recommendedName>
</protein>
<comment type="caution">
    <text evidence="2">The sequence shown here is derived from an EMBL/GenBank/DDBJ whole genome shotgun (WGS) entry which is preliminary data.</text>
</comment>
<dbReference type="EMBL" id="WJKJ01000234">
    <property type="protein sequence ID" value="MBD3364931.1"/>
    <property type="molecule type" value="Genomic_DNA"/>
</dbReference>
<dbReference type="InterPro" id="IPR002818">
    <property type="entry name" value="DJ-1/PfpI"/>
</dbReference>
<dbReference type="InterPro" id="IPR029062">
    <property type="entry name" value="Class_I_gatase-like"/>
</dbReference>
<dbReference type="GO" id="GO:0005737">
    <property type="term" value="C:cytoplasm"/>
    <property type="evidence" value="ECO:0007669"/>
    <property type="project" value="TreeGrafter"/>
</dbReference>
<proteinExistence type="predicted"/>
<sequence length="205" mass="21686">MRKLLAVVLLVSAACGVKKGNTNQTEIQKSGEQLLKVLFIIAHTDFRDEELTEPRKVFQDAGFRTVVASTDTADAEGMLGIKVKPDILITEAEADDFAAIVIAGGSGCKDLWTNTDLIELVSAFSADDKITGAICLAPVILAKAGLLEGKKATCYHSARDSLIAEGALYESTDVVVAGRIVTASGPSAARKFGQTLLDLLTEDTD</sequence>
<dbReference type="SUPFAM" id="SSF52317">
    <property type="entry name" value="Class I glutamine amidotransferase-like"/>
    <property type="match status" value="1"/>
</dbReference>
<feature type="domain" description="DJ-1/PfpI" evidence="1">
    <location>
        <begin position="36"/>
        <end position="198"/>
    </location>
</feature>
<evidence type="ECO:0000313" key="3">
    <source>
        <dbReference type="Proteomes" id="UP000630660"/>
    </source>
</evidence>
<dbReference type="Pfam" id="PF01965">
    <property type="entry name" value="DJ-1_PfpI"/>
    <property type="match status" value="1"/>
</dbReference>
<dbReference type="AlphaFoldDB" id="A0A9D5QDD0"/>
<gene>
    <name evidence="2" type="ORF">GF359_06925</name>
</gene>
<dbReference type="PANTHER" id="PTHR48094:SF12">
    <property type="entry name" value="PARKINSON DISEASE PROTEIN 7 HOMOLOG"/>
    <property type="match status" value="1"/>
</dbReference>
<dbReference type="Proteomes" id="UP000630660">
    <property type="component" value="Unassembled WGS sequence"/>
</dbReference>
<evidence type="ECO:0000313" key="2">
    <source>
        <dbReference type="EMBL" id="MBD3364931.1"/>
    </source>
</evidence>
<evidence type="ECO:0000259" key="1">
    <source>
        <dbReference type="Pfam" id="PF01965"/>
    </source>
</evidence>
<accession>A0A9D5QDD0</accession>